<dbReference type="PROSITE" id="PS50056">
    <property type="entry name" value="TYR_PHOSPHATASE_2"/>
    <property type="match status" value="1"/>
</dbReference>
<gene>
    <name evidence="3" type="ORF">ABH38_11520</name>
</gene>
<dbReference type="SUPFAM" id="SSF52799">
    <property type="entry name" value="(Phosphotyrosine protein) phosphatases II"/>
    <property type="match status" value="1"/>
</dbReference>
<evidence type="ECO:0000313" key="3">
    <source>
        <dbReference type="EMBL" id="KLO36599.1"/>
    </source>
</evidence>
<dbReference type="PANTHER" id="PTHR31126:SF1">
    <property type="entry name" value="TYROSINE SPECIFIC PROTEIN PHOSPHATASES DOMAIN-CONTAINING PROTEIN"/>
    <property type="match status" value="1"/>
</dbReference>
<dbReference type="PATRIC" id="fig|29311.18.peg.3849"/>
<dbReference type="Gene3D" id="3.90.190.10">
    <property type="entry name" value="Protein tyrosine phosphatase superfamily"/>
    <property type="match status" value="1"/>
</dbReference>
<keyword evidence="4" id="KW-1185">Reference proteome</keyword>
<dbReference type="Proteomes" id="UP000036334">
    <property type="component" value="Unassembled WGS sequence"/>
</dbReference>
<comment type="similarity">
    <text evidence="1">Belongs to the protein-tyrosine phosphatase family.</text>
</comment>
<dbReference type="EMBL" id="LDPR01000008">
    <property type="protein sequence ID" value="KLO36599.1"/>
    <property type="molecule type" value="Genomic_DNA"/>
</dbReference>
<dbReference type="InterPro" id="IPR029021">
    <property type="entry name" value="Prot-tyrosine_phosphatase-like"/>
</dbReference>
<evidence type="ECO:0000313" key="4">
    <source>
        <dbReference type="Proteomes" id="UP000036334"/>
    </source>
</evidence>
<dbReference type="PANTHER" id="PTHR31126">
    <property type="entry name" value="TYROSINE-PROTEIN PHOSPHATASE"/>
    <property type="match status" value="1"/>
</dbReference>
<comment type="caution">
    <text evidence="3">The sequence shown here is derived from an EMBL/GenBank/DDBJ whole genome shotgun (WGS) entry which is preliminary data.</text>
</comment>
<proteinExistence type="inferred from homology"/>
<reference evidence="3 4" key="1">
    <citation type="submission" date="2015-05" db="EMBL/GenBank/DDBJ databases">
        <title>Genome sequence of Mycobacterium haemophilum.</title>
        <authorList>
            <person name="Greninger A.L."/>
            <person name="Cunningham G."/>
            <person name="Miller S."/>
        </authorList>
    </citation>
    <scope>NUCLEOTIDE SEQUENCE [LARGE SCALE GENOMIC DNA]</scope>
    <source>
        <strain evidence="4">UC1</strain>
    </source>
</reference>
<organism evidence="3 4">
    <name type="scientific">Mycobacterium haemophilum</name>
    <dbReference type="NCBI Taxonomy" id="29311"/>
    <lineage>
        <taxon>Bacteria</taxon>
        <taxon>Bacillati</taxon>
        <taxon>Actinomycetota</taxon>
        <taxon>Actinomycetes</taxon>
        <taxon>Mycobacteriales</taxon>
        <taxon>Mycobacteriaceae</taxon>
        <taxon>Mycobacterium</taxon>
    </lineage>
</organism>
<dbReference type="GO" id="GO:0004721">
    <property type="term" value="F:phosphoprotein phosphatase activity"/>
    <property type="evidence" value="ECO:0007669"/>
    <property type="project" value="InterPro"/>
</dbReference>
<evidence type="ECO:0000256" key="1">
    <source>
        <dbReference type="ARBA" id="ARBA00009580"/>
    </source>
</evidence>
<dbReference type="RefSeq" id="WP_047314494.1">
    <property type="nucleotide sequence ID" value="NZ_LDPQ01000006.1"/>
</dbReference>
<dbReference type="STRING" id="1202450.B586_01615"/>
<dbReference type="Pfam" id="PF13350">
    <property type="entry name" value="Y_phosphatase3"/>
    <property type="match status" value="1"/>
</dbReference>
<dbReference type="AlphaFoldDB" id="A0A0I9ZQ67"/>
<dbReference type="InterPro" id="IPR026893">
    <property type="entry name" value="Tyr/Ser_Pase_IphP-type"/>
</dbReference>
<feature type="domain" description="Tyrosine specific protein phosphatases" evidence="2">
    <location>
        <begin position="145"/>
        <end position="219"/>
    </location>
</feature>
<sequence length="282" mass="30639">MAEAIRELPGAWNFRDVSDSTGALLRPGRLFRSSELSRLDDDGRATLRRLGITDVADLRAAREVSRGGPGRVPDGIEIHRLPFPDIAAPKADDGAETDGAAPHERAFQQLLANAVAEDSDQSINAAATRYMTDEYRQFPMRNGAQSALHRVITLLAAGRSVLTHCFAGKDRTGFVVATVLETIGIDRDSIVADFLRSNDAAPQLRARVSEMIQQRAEMTELTPEVVTFTAARLSDGVLGVREEYLAAARQTIDDAYGSLDGYLRDAGITEADVDQLRSTLLS</sequence>
<accession>A0A0I9ZQ67</accession>
<protein>
    <submittedName>
        <fullName evidence="3">Phosphotyrosine protein phosphatase</fullName>
    </submittedName>
</protein>
<name>A0A0I9ZQ67_9MYCO</name>
<dbReference type="InterPro" id="IPR000387">
    <property type="entry name" value="Tyr_Pase_dom"/>
</dbReference>
<evidence type="ECO:0000259" key="2">
    <source>
        <dbReference type="PROSITE" id="PS50056"/>
    </source>
</evidence>
<dbReference type="OrthoDB" id="1188001at2"/>